<dbReference type="InterPro" id="IPR013210">
    <property type="entry name" value="LRR_N_plant-typ"/>
</dbReference>
<accession>A0A834ZSD8</accession>
<keyword evidence="3" id="KW-0812">Transmembrane</keyword>
<gene>
    <name evidence="11" type="ORF">HHK36_000931</name>
</gene>
<dbReference type="InterPro" id="IPR046956">
    <property type="entry name" value="RLP23-like"/>
</dbReference>
<keyword evidence="6" id="KW-1133">Transmembrane helix</keyword>
<sequence>MIMEKSFEVVVFLLSFLFIATFNFSLCSGDPKVVCIERERQALLSFKKGLNDSSNRLSSWAGDEDCCTWTGVGCNNITGHVVELHLSNPYSDYGASYERSKLGGHINPSLLELKHLNYLDLSLNDFGGIPIPDFLGSFRGLRYLNLTGAQFGGRVPHQLGNLSSLRYLSLTGDYADDLGWLSRLSSLEYLDMRGVDLHKAIDWLQVVNMLPSLSELHLYLLST</sequence>
<evidence type="ECO:0000256" key="9">
    <source>
        <dbReference type="SAM" id="SignalP"/>
    </source>
</evidence>
<keyword evidence="4 9" id="KW-0732">Signal</keyword>
<comment type="subcellular location">
    <subcellularLocation>
        <location evidence="1">Membrane</location>
        <topology evidence="1">Single-pass type I membrane protein</topology>
    </subcellularLocation>
</comment>
<dbReference type="PANTHER" id="PTHR48063:SF98">
    <property type="entry name" value="LRR RECEPTOR-LIKE SERINE_THREONINE-PROTEIN KINASE FLS2"/>
    <property type="match status" value="1"/>
</dbReference>
<dbReference type="OMA" id="HIENISW"/>
<dbReference type="InterPro" id="IPR032675">
    <property type="entry name" value="LRR_dom_sf"/>
</dbReference>
<dbReference type="Proteomes" id="UP000655225">
    <property type="component" value="Unassembled WGS sequence"/>
</dbReference>
<evidence type="ECO:0000256" key="8">
    <source>
        <dbReference type="ARBA" id="ARBA00023180"/>
    </source>
</evidence>
<evidence type="ECO:0000313" key="11">
    <source>
        <dbReference type="EMBL" id="KAF8412959.1"/>
    </source>
</evidence>
<dbReference type="Pfam" id="PF00560">
    <property type="entry name" value="LRR_1"/>
    <property type="match status" value="2"/>
</dbReference>
<dbReference type="SUPFAM" id="SSF52058">
    <property type="entry name" value="L domain-like"/>
    <property type="match status" value="1"/>
</dbReference>
<keyword evidence="2" id="KW-0433">Leucine-rich repeat</keyword>
<dbReference type="AlphaFoldDB" id="A0A834ZSD8"/>
<evidence type="ECO:0000256" key="2">
    <source>
        <dbReference type="ARBA" id="ARBA00022614"/>
    </source>
</evidence>
<dbReference type="Pfam" id="PF08263">
    <property type="entry name" value="LRRNT_2"/>
    <property type="match status" value="1"/>
</dbReference>
<evidence type="ECO:0000259" key="10">
    <source>
        <dbReference type="Pfam" id="PF08263"/>
    </source>
</evidence>
<keyword evidence="5" id="KW-0677">Repeat</keyword>
<keyword evidence="8" id="KW-0325">Glycoprotein</keyword>
<reference evidence="11 12" key="1">
    <citation type="submission" date="2020-04" db="EMBL/GenBank/DDBJ databases">
        <title>Plant Genome Project.</title>
        <authorList>
            <person name="Zhang R.-G."/>
        </authorList>
    </citation>
    <scope>NUCLEOTIDE SEQUENCE [LARGE SCALE GENOMIC DNA]</scope>
    <source>
        <strain evidence="11">YNK0</strain>
        <tissue evidence="11">Leaf</tissue>
    </source>
</reference>
<dbReference type="OrthoDB" id="1600340at2759"/>
<name>A0A834ZSD8_TETSI</name>
<dbReference type="EMBL" id="JABCRI010000001">
    <property type="protein sequence ID" value="KAF8412959.1"/>
    <property type="molecule type" value="Genomic_DNA"/>
</dbReference>
<evidence type="ECO:0000256" key="3">
    <source>
        <dbReference type="ARBA" id="ARBA00022692"/>
    </source>
</evidence>
<feature type="domain" description="Leucine-rich repeat-containing N-terminal plant-type" evidence="10">
    <location>
        <begin position="38"/>
        <end position="75"/>
    </location>
</feature>
<feature type="chain" id="PRO_5032804108" description="Leucine-rich repeat-containing N-terminal plant-type domain-containing protein" evidence="9">
    <location>
        <begin position="30"/>
        <end position="223"/>
    </location>
</feature>
<feature type="signal peptide" evidence="9">
    <location>
        <begin position="1"/>
        <end position="29"/>
    </location>
</feature>
<evidence type="ECO:0000313" key="12">
    <source>
        <dbReference type="Proteomes" id="UP000655225"/>
    </source>
</evidence>
<protein>
    <recommendedName>
        <fullName evidence="10">Leucine-rich repeat-containing N-terminal plant-type domain-containing protein</fullName>
    </recommendedName>
</protein>
<keyword evidence="12" id="KW-1185">Reference proteome</keyword>
<evidence type="ECO:0000256" key="5">
    <source>
        <dbReference type="ARBA" id="ARBA00022737"/>
    </source>
</evidence>
<dbReference type="InterPro" id="IPR001611">
    <property type="entry name" value="Leu-rich_rpt"/>
</dbReference>
<organism evidence="11 12">
    <name type="scientific">Tetracentron sinense</name>
    <name type="common">Spur-leaf</name>
    <dbReference type="NCBI Taxonomy" id="13715"/>
    <lineage>
        <taxon>Eukaryota</taxon>
        <taxon>Viridiplantae</taxon>
        <taxon>Streptophyta</taxon>
        <taxon>Embryophyta</taxon>
        <taxon>Tracheophyta</taxon>
        <taxon>Spermatophyta</taxon>
        <taxon>Magnoliopsida</taxon>
        <taxon>Trochodendrales</taxon>
        <taxon>Trochodendraceae</taxon>
        <taxon>Tetracentron</taxon>
    </lineage>
</organism>
<proteinExistence type="predicted"/>
<evidence type="ECO:0000256" key="4">
    <source>
        <dbReference type="ARBA" id="ARBA00022729"/>
    </source>
</evidence>
<dbReference type="GO" id="GO:0016020">
    <property type="term" value="C:membrane"/>
    <property type="evidence" value="ECO:0007669"/>
    <property type="project" value="UniProtKB-SubCell"/>
</dbReference>
<evidence type="ECO:0000256" key="6">
    <source>
        <dbReference type="ARBA" id="ARBA00022989"/>
    </source>
</evidence>
<keyword evidence="7" id="KW-0472">Membrane</keyword>
<dbReference type="PANTHER" id="PTHR48063">
    <property type="entry name" value="LRR RECEPTOR-LIKE KINASE"/>
    <property type="match status" value="1"/>
</dbReference>
<evidence type="ECO:0000256" key="1">
    <source>
        <dbReference type="ARBA" id="ARBA00004479"/>
    </source>
</evidence>
<dbReference type="Gene3D" id="3.80.10.10">
    <property type="entry name" value="Ribonuclease Inhibitor"/>
    <property type="match status" value="1"/>
</dbReference>
<evidence type="ECO:0000256" key="7">
    <source>
        <dbReference type="ARBA" id="ARBA00023136"/>
    </source>
</evidence>
<comment type="caution">
    <text evidence="11">The sequence shown here is derived from an EMBL/GenBank/DDBJ whole genome shotgun (WGS) entry which is preliminary data.</text>
</comment>